<dbReference type="EMBL" id="CM023485">
    <property type="protein sequence ID" value="KAH6930718.1"/>
    <property type="molecule type" value="Genomic_DNA"/>
</dbReference>
<reference evidence="1" key="1">
    <citation type="submission" date="2020-05" db="EMBL/GenBank/DDBJ databases">
        <title>Large-scale comparative analyses of tick genomes elucidate their genetic diversity and vector capacities.</title>
        <authorList>
            <person name="Jia N."/>
            <person name="Wang J."/>
            <person name="Shi W."/>
            <person name="Du L."/>
            <person name="Sun Y."/>
            <person name="Zhan W."/>
            <person name="Jiang J."/>
            <person name="Wang Q."/>
            <person name="Zhang B."/>
            <person name="Ji P."/>
            <person name="Sakyi L.B."/>
            <person name="Cui X."/>
            <person name="Yuan T."/>
            <person name="Jiang B."/>
            <person name="Yang W."/>
            <person name="Lam T.T.-Y."/>
            <person name="Chang Q."/>
            <person name="Ding S."/>
            <person name="Wang X."/>
            <person name="Zhu J."/>
            <person name="Ruan X."/>
            <person name="Zhao L."/>
            <person name="Wei J."/>
            <person name="Que T."/>
            <person name="Du C."/>
            <person name="Cheng J."/>
            <person name="Dai P."/>
            <person name="Han X."/>
            <person name="Huang E."/>
            <person name="Gao Y."/>
            <person name="Liu J."/>
            <person name="Shao H."/>
            <person name="Ye R."/>
            <person name="Li L."/>
            <person name="Wei W."/>
            <person name="Wang X."/>
            <person name="Wang C."/>
            <person name="Yang T."/>
            <person name="Huo Q."/>
            <person name="Li W."/>
            <person name="Guo W."/>
            <person name="Chen H."/>
            <person name="Zhou L."/>
            <person name="Ni X."/>
            <person name="Tian J."/>
            <person name="Zhou Y."/>
            <person name="Sheng Y."/>
            <person name="Liu T."/>
            <person name="Pan Y."/>
            <person name="Xia L."/>
            <person name="Li J."/>
            <person name="Zhao F."/>
            <person name="Cao W."/>
        </authorList>
    </citation>
    <scope>NUCLEOTIDE SEQUENCE</scope>
    <source>
        <strain evidence="1">Hyas-2018</strain>
    </source>
</reference>
<evidence type="ECO:0000313" key="1">
    <source>
        <dbReference type="EMBL" id="KAH6930718.1"/>
    </source>
</evidence>
<evidence type="ECO:0000313" key="2">
    <source>
        <dbReference type="Proteomes" id="UP000821845"/>
    </source>
</evidence>
<gene>
    <name evidence="1" type="ORF">HPB50_017862</name>
</gene>
<name>A0ACB7S755_HYAAI</name>
<protein>
    <submittedName>
        <fullName evidence="1">Uncharacterized protein</fullName>
    </submittedName>
</protein>
<comment type="caution">
    <text evidence="1">The sequence shown here is derived from an EMBL/GenBank/DDBJ whole genome shotgun (WGS) entry which is preliminary data.</text>
</comment>
<keyword evidence="2" id="KW-1185">Reference proteome</keyword>
<proteinExistence type="predicted"/>
<accession>A0ACB7S755</accession>
<organism evidence="1 2">
    <name type="scientific">Hyalomma asiaticum</name>
    <name type="common">Tick</name>
    <dbReference type="NCBI Taxonomy" id="266040"/>
    <lineage>
        <taxon>Eukaryota</taxon>
        <taxon>Metazoa</taxon>
        <taxon>Ecdysozoa</taxon>
        <taxon>Arthropoda</taxon>
        <taxon>Chelicerata</taxon>
        <taxon>Arachnida</taxon>
        <taxon>Acari</taxon>
        <taxon>Parasitiformes</taxon>
        <taxon>Ixodida</taxon>
        <taxon>Ixodoidea</taxon>
        <taxon>Ixodidae</taxon>
        <taxon>Hyalomminae</taxon>
        <taxon>Hyalomma</taxon>
    </lineage>
</organism>
<sequence>MIRLLASLFYYGYCFPPVVEEDADARVSTNIVAPVVETQDSSPTPQADETSNEIQEYCEETCDRRQLLVRDPQEEEQNIEHCSSRLSEPPSLPQPPDPCGSAAGCMAEPCG</sequence>
<dbReference type="Proteomes" id="UP000821845">
    <property type="component" value="Chromosome 5"/>
</dbReference>